<organism evidence="1 2">
    <name type="scientific">Sphingobium jiangsuense</name>
    <dbReference type="NCBI Taxonomy" id="870476"/>
    <lineage>
        <taxon>Bacteria</taxon>
        <taxon>Pseudomonadati</taxon>
        <taxon>Pseudomonadota</taxon>
        <taxon>Alphaproteobacteria</taxon>
        <taxon>Sphingomonadales</taxon>
        <taxon>Sphingomonadaceae</taxon>
        <taxon>Sphingobium</taxon>
    </lineage>
</organism>
<comment type="caution">
    <text evidence="1">The sequence shown here is derived from an EMBL/GenBank/DDBJ whole genome shotgun (WGS) entry which is preliminary data.</text>
</comment>
<dbReference type="Proteomes" id="UP000571950">
    <property type="component" value="Unassembled WGS sequence"/>
</dbReference>
<sequence>MVRAFSVRPAREGRPRACAAARHSRLFTTSMNFITDIGFDT</sequence>
<name>A0A7W6BPA6_9SPHN</name>
<dbReference type="AlphaFoldDB" id="A0A7W6BPA6"/>
<evidence type="ECO:0000313" key="1">
    <source>
        <dbReference type="EMBL" id="MBB3927277.1"/>
    </source>
</evidence>
<evidence type="ECO:0000313" key="2">
    <source>
        <dbReference type="Proteomes" id="UP000571950"/>
    </source>
</evidence>
<dbReference type="EMBL" id="JACIDT010000011">
    <property type="protein sequence ID" value="MBB3927277.1"/>
    <property type="molecule type" value="Genomic_DNA"/>
</dbReference>
<protein>
    <submittedName>
        <fullName evidence="1">Uncharacterized protein</fullName>
    </submittedName>
</protein>
<gene>
    <name evidence="1" type="ORF">GGR43_003006</name>
</gene>
<accession>A0A7W6BPA6</accession>
<keyword evidence="2" id="KW-1185">Reference proteome</keyword>
<proteinExistence type="predicted"/>
<reference evidence="1 2" key="1">
    <citation type="submission" date="2020-08" db="EMBL/GenBank/DDBJ databases">
        <title>Genomic Encyclopedia of Type Strains, Phase IV (KMG-IV): sequencing the most valuable type-strain genomes for metagenomic binning, comparative biology and taxonomic classification.</title>
        <authorList>
            <person name="Goeker M."/>
        </authorList>
    </citation>
    <scope>NUCLEOTIDE SEQUENCE [LARGE SCALE GENOMIC DNA]</scope>
    <source>
        <strain evidence="1 2">DSM 26189</strain>
    </source>
</reference>